<dbReference type="RefSeq" id="WP_272444849.1">
    <property type="nucleotide sequence ID" value="NZ_JAMQKC010000002.1"/>
</dbReference>
<dbReference type="PANTHER" id="PTHR30136">
    <property type="entry name" value="HELIX-TURN-HELIX TRANSCRIPTIONAL REGULATOR, ICLR FAMILY"/>
    <property type="match status" value="1"/>
</dbReference>
<dbReference type="InterPro" id="IPR014757">
    <property type="entry name" value="Tscrpt_reg_IclR_C"/>
</dbReference>
<keyword evidence="1" id="KW-0805">Transcription regulation</keyword>
<dbReference type="Gene3D" id="3.30.450.40">
    <property type="match status" value="1"/>
</dbReference>
<accession>A0A9X3WB83</accession>
<keyword evidence="9" id="KW-1185">Reference proteome</keyword>
<evidence type="ECO:0000256" key="3">
    <source>
        <dbReference type="ARBA" id="ARBA00023163"/>
    </source>
</evidence>
<dbReference type="SUPFAM" id="SSF46785">
    <property type="entry name" value="Winged helix' DNA-binding domain"/>
    <property type="match status" value="1"/>
</dbReference>
<dbReference type="Pfam" id="PF01614">
    <property type="entry name" value="IclR_C"/>
    <property type="match status" value="1"/>
</dbReference>
<protein>
    <recommendedName>
        <fullName evidence="5">Glycerol operon regulatory protein</fullName>
    </recommendedName>
</protein>
<dbReference type="PANTHER" id="PTHR30136:SF24">
    <property type="entry name" value="HTH-TYPE TRANSCRIPTIONAL REPRESSOR ALLR"/>
    <property type="match status" value="1"/>
</dbReference>
<keyword evidence="3" id="KW-0804">Transcription</keyword>
<dbReference type="InterPro" id="IPR050707">
    <property type="entry name" value="HTH_MetabolicPath_Reg"/>
</dbReference>
<dbReference type="AlphaFoldDB" id="A0A9X3WB83"/>
<reference evidence="8" key="1">
    <citation type="submission" date="2022-06" db="EMBL/GenBank/DDBJ databases">
        <title>Aquibacillus sp. a new bacterium isolated from soil saline samples.</title>
        <authorList>
            <person name="Galisteo C."/>
            <person name="De La Haba R."/>
            <person name="Sanchez-Porro C."/>
            <person name="Ventosa A."/>
        </authorList>
    </citation>
    <scope>NUCLEOTIDE SEQUENCE</scope>
    <source>
        <strain evidence="8">3ASR75-54</strain>
    </source>
</reference>
<dbReference type="InterPro" id="IPR036390">
    <property type="entry name" value="WH_DNA-bd_sf"/>
</dbReference>
<comment type="function">
    <text evidence="4">May be an activator protein for the gylABX operon.</text>
</comment>
<evidence type="ECO:0000259" key="6">
    <source>
        <dbReference type="PROSITE" id="PS51077"/>
    </source>
</evidence>
<dbReference type="InterPro" id="IPR029016">
    <property type="entry name" value="GAF-like_dom_sf"/>
</dbReference>
<comment type="caution">
    <text evidence="8">The sequence shown here is derived from an EMBL/GenBank/DDBJ whole genome shotgun (WGS) entry which is preliminary data.</text>
</comment>
<dbReference type="Gene3D" id="1.10.10.10">
    <property type="entry name" value="Winged helix-like DNA-binding domain superfamily/Winged helix DNA-binding domain"/>
    <property type="match status" value="1"/>
</dbReference>
<evidence type="ECO:0000313" key="8">
    <source>
        <dbReference type="EMBL" id="MDC3415872.1"/>
    </source>
</evidence>
<dbReference type="GO" id="GO:0045892">
    <property type="term" value="P:negative regulation of DNA-templated transcription"/>
    <property type="evidence" value="ECO:0007669"/>
    <property type="project" value="UniProtKB-ARBA"/>
</dbReference>
<evidence type="ECO:0000313" key="9">
    <source>
        <dbReference type="Proteomes" id="UP001145069"/>
    </source>
</evidence>
<dbReference type="GO" id="GO:0003677">
    <property type="term" value="F:DNA binding"/>
    <property type="evidence" value="ECO:0007669"/>
    <property type="project" value="UniProtKB-KW"/>
</dbReference>
<gene>
    <name evidence="8" type="ORF">NC799_02980</name>
</gene>
<dbReference type="Proteomes" id="UP001145069">
    <property type="component" value="Unassembled WGS sequence"/>
</dbReference>
<dbReference type="PROSITE" id="PS51078">
    <property type="entry name" value="ICLR_ED"/>
    <property type="match status" value="1"/>
</dbReference>
<evidence type="ECO:0000256" key="1">
    <source>
        <dbReference type="ARBA" id="ARBA00023015"/>
    </source>
</evidence>
<dbReference type="EMBL" id="JAMQKC010000002">
    <property type="protein sequence ID" value="MDC3415872.1"/>
    <property type="molecule type" value="Genomic_DNA"/>
</dbReference>
<dbReference type="GO" id="GO:0003700">
    <property type="term" value="F:DNA-binding transcription factor activity"/>
    <property type="evidence" value="ECO:0007669"/>
    <property type="project" value="TreeGrafter"/>
</dbReference>
<proteinExistence type="predicted"/>
<feature type="domain" description="IclR-ED" evidence="7">
    <location>
        <begin position="68"/>
        <end position="251"/>
    </location>
</feature>
<evidence type="ECO:0000259" key="7">
    <source>
        <dbReference type="PROSITE" id="PS51078"/>
    </source>
</evidence>
<dbReference type="Pfam" id="PF09339">
    <property type="entry name" value="HTH_IclR"/>
    <property type="match status" value="1"/>
</dbReference>
<dbReference type="SMART" id="SM00346">
    <property type="entry name" value="HTH_ICLR"/>
    <property type="match status" value="1"/>
</dbReference>
<sequence length="251" mass="27420">MGESVQSVNRALTILEILRKQPNGLGVTEISNQLGIAKSTSHRLLSSLMQHGFVQKDTSSGNYRLGLALLHLGSEVSKSFDVRRVALPFLNQLVTETGETAHLAIYDQGEIVYIDKLESPASLRMYSQIGGRAPAHCTGLGKAILSFQVEKEIDWLIENKGLKQFTPTTLTSKEALMKALTEVKRAGVAFDEEEHEKGIRCAAAPIFNHNNEVVAGISVAGPTTRISKAELTKLANQVKDVARQISRQMGR</sequence>
<keyword evidence="2" id="KW-0238">DNA-binding</keyword>
<evidence type="ECO:0000256" key="5">
    <source>
        <dbReference type="ARBA" id="ARBA00070406"/>
    </source>
</evidence>
<dbReference type="FunFam" id="1.10.10.10:FF:000056">
    <property type="entry name" value="IclR family transcriptional regulator"/>
    <property type="match status" value="1"/>
</dbReference>
<evidence type="ECO:0000256" key="2">
    <source>
        <dbReference type="ARBA" id="ARBA00023125"/>
    </source>
</evidence>
<organism evidence="8 9">
    <name type="scientific">Aquibacillus salsiterrae</name>
    <dbReference type="NCBI Taxonomy" id="2950439"/>
    <lineage>
        <taxon>Bacteria</taxon>
        <taxon>Bacillati</taxon>
        <taxon>Bacillota</taxon>
        <taxon>Bacilli</taxon>
        <taxon>Bacillales</taxon>
        <taxon>Bacillaceae</taxon>
        <taxon>Aquibacillus</taxon>
    </lineage>
</organism>
<feature type="domain" description="HTH iclR-type" evidence="6">
    <location>
        <begin position="5"/>
        <end position="67"/>
    </location>
</feature>
<dbReference type="PROSITE" id="PS51077">
    <property type="entry name" value="HTH_ICLR"/>
    <property type="match status" value="1"/>
</dbReference>
<dbReference type="InterPro" id="IPR005471">
    <property type="entry name" value="Tscrpt_reg_IclR_N"/>
</dbReference>
<dbReference type="InterPro" id="IPR036388">
    <property type="entry name" value="WH-like_DNA-bd_sf"/>
</dbReference>
<evidence type="ECO:0000256" key="4">
    <source>
        <dbReference type="ARBA" id="ARBA00058938"/>
    </source>
</evidence>
<name>A0A9X3WB83_9BACI</name>
<dbReference type="SUPFAM" id="SSF55781">
    <property type="entry name" value="GAF domain-like"/>
    <property type="match status" value="1"/>
</dbReference>